<keyword evidence="1" id="KW-0805">Transcription regulation</keyword>
<evidence type="ECO:0000259" key="4">
    <source>
        <dbReference type="PROSITE" id="PS01124"/>
    </source>
</evidence>
<dbReference type="GO" id="GO:0043565">
    <property type="term" value="F:sequence-specific DNA binding"/>
    <property type="evidence" value="ECO:0007669"/>
    <property type="project" value="InterPro"/>
</dbReference>
<dbReference type="InterPro" id="IPR014710">
    <property type="entry name" value="RmlC-like_jellyroll"/>
</dbReference>
<dbReference type="OrthoDB" id="9816335at2"/>
<dbReference type="SMART" id="SM00342">
    <property type="entry name" value="HTH_ARAC"/>
    <property type="match status" value="1"/>
</dbReference>
<evidence type="ECO:0000256" key="2">
    <source>
        <dbReference type="ARBA" id="ARBA00023125"/>
    </source>
</evidence>
<reference evidence="5 6" key="1">
    <citation type="journal article" date="2019" name="Gut">
        <title>Antibiotics-induced monodominance of a novel gut bacterial order.</title>
        <authorList>
            <person name="Hildebrand F."/>
            <person name="Moitinho-Silva L."/>
            <person name="Blasche S."/>
            <person name="Jahn M.T."/>
            <person name="Gossmann T.I."/>
            <person name="Heuerta-Cepas J."/>
            <person name="Hercog R."/>
            <person name="Luetge M."/>
            <person name="Bahram M."/>
            <person name="Pryszlak A."/>
            <person name="Alves R.J."/>
            <person name="Waszak S.M."/>
            <person name="Zhu A."/>
            <person name="Ye L."/>
            <person name="Costea P.I."/>
            <person name="Aalvink S."/>
            <person name="Belzer C."/>
            <person name="Forslund S.K."/>
            <person name="Sunagawa S."/>
            <person name="Hentschel U."/>
            <person name="Merten C."/>
            <person name="Patil K.R."/>
            <person name="Benes V."/>
            <person name="Bork P."/>
        </authorList>
    </citation>
    <scope>NUCLEOTIDE SEQUENCE [LARGE SCALE GENOMIC DNA]</scope>
    <source>
        <strain evidence="5 6">HDS1380</strain>
    </source>
</reference>
<dbReference type="InterPro" id="IPR003313">
    <property type="entry name" value="AraC-bd"/>
</dbReference>
<comment type="caution">
    <text evidence="5">The sequence shown here is derived from an EMBL/GenBank/DDBJ whole genome shotgun (WGS) entry which is preliminary data.</text>
</comment>
<keyword evidence="2" id="KW-0238">DNA-binding</keyword>
<evidence type="ECO:0000256" key="3">
    <source>
        <dbReference type="ARBA" id="ARBA00023163"/>
    </source>
</evidence>
<dbReference type="InterPro" id="IPR018060">
    <property type="entry name" value="HTH_AraC"/>
</dbReference>
<dbReference type="RefSeq" id="WP_129223507.1">
    <property type="nucleotide sequence ID" value="NZ_SDOZ01000002.1"/>
</dbReference>
<dbReference type="InterPro" id="IPR037923">
    <property type="entry name" value="HTH-like"/>
</dbReference>
<dbReference type="Proteomes" id="UP000291269">
    <property type="component" value="Unassembled WGS sequence"/>
</dbReference>
<dbReference type="Pfam" id="PF12833">
    <property type="entry name" value="HTH_18"/>
    <property type="match status" value="1"/>
</dbReference>
<name>A0A4Q2KCW6_9FIRM</name>
<dbReference type="SUPFAM" id="SSF46689">
    <property type="entry name" value="Homeodomain-like"/>
    <property type="match status" value="2"/>
</dbReference>
<dbReference type="SUPFAM" id="SSF51215">
    <property type="entry name" value="Regulatory protein AraC"/>
    <property type="match status" value="1"/>
</dbReference>
<gene>
    <name evidence="5" type="ORF">ESZ91_01740</name>
</gene>
<protein>
    <submittedName>
        <fullName evidence="5">Helix-turn-helix domain-containing protein</fullName>
    </submittedName>
</protein>
<dbReference type="InterPro" id="IPR009057">
    <property type="entry name" value="Homeodomain-like_sf"/>
</dbReference>
<evidence type="ECO:0000313" key="5">
    <source>
        <dbReference type="EMBL" id="RXZ61131.1"/>
    </source>
</evidence>
<sequence length="282" mass="32799">MKALNSEFFKDDEKIAVIASVWKPELKKHSHDFFEITFITKGNGYHVINNNHHTIKQGNLFLITPKSEHNLLPANPSEAFEWINVLFFPSVISTSLIDMVDTTDILKVLISSESLHYNTKELSDIELQNDAQEFQHIFEEMQQEFQARKAGYQNLLKGYLEILLVKIFRAYFYDPTSDTEISQKVLNYLREKSFQNDLNLEELAKRTFYSPQYFRKLFKSKTGIPLSTFIRQKRLDYAKQLLENTDLSISGVMEKAGFNDTKSFYAAFKSAYGVTPANMRNR</sequence>
<dbReference type="EMBL" id="SDOZ01000002">
    <property type="protein sequence ID" value="RXZ61131.1"/>
    <property type="molecule type" value="Genomic_DNA"/>
</dbReference>
<evidence type="ECO:0000313" key="6">
    <source>
        <dbReference type="Proteomes" id="UP000291269"/>
    </source>
</evidence>
<keyword evidence="6" id="KW-1185">Reference proteome</keyword>
<dbReference type="PANTHER" id="PTHR43280">
    <property type="entry name" value="ARAC-FAMILY TRANSCRIPTIONAL REGULATOR"/>
    <property type="match status" value="1"/>
</dbReference>
<dbReference type="PANTHER" id="PTHR43280:SF28">
    <property type="entry name" value="HTH-TYPE TRANSCRIPTIONAL ACTIVATOR RHAS"/>
    <property type="match status" value="1"/>
</dbReference>
<dbReference type="GO" id="GO:0003700">
    <property type="term" value="F:DNA-binding transcription factor activity"/>
    <property type="evidence" value="ECO:0007669"/>
    <property type="project" value="InterPro"/>
</dbReference>
<proteinExistence type="predicted"/>
<dbReference type="Gene3D" id="1.10.10.60">
    <property type="entry name" value="Homeodomain-like"/>
    <property type="match status" value="2"/>
</dbReference>
<dbReference type="PROSITE" id="PS01124">
    <property type="entry name" value="HTH_ARAC_FAMILY_2"/>
    <property type="match status" value="1"/>
</dbReference>
<accession>A0A4Q2KCW6</accession>
<organism evidence="5 6">
    <name type="scientific">Candidatus Borkfalkia ceftriaxoniphila</name>
    <dbReference type="NCBI Taxonomy" id="2508949"/>
    <lineage>
        <taxon>Bacteria</taxon>
        <taxon>Bacillati</taxon>
        <taxon>Bacillota</taxon>
        <taxon>Clostridia</taxon>
        <taxon>Christensenellales</taxon>
        <taxon>Christensenellaceae</taxon>
        <taxon>Candidatus Borkfalkia</taxon>
    </lineage>
</organism>
<feature type="domain" description="HTH araC/xylS-type" evidence="4">
    <location>
        <begin position="183"/>
        <end position="282"/>
    </location>
</feature>
<dbReference type="AlphaFoldDB" id="A0A4Q2KCW6"/>
<evidence type="ECO:0000256" key="1">
    <source>
        <dbReference type="ARBA" id="ARBA00023015"/>
    </source>
</evidence>
<dbReference type="Gene3D" id="2.60.120.10">
    <property type="entry name" value="Jelly Rolls"/>
    <property type="match status" value="1"/>
</dbReference>
<keyword evidence="3" id="KW-0804">Transcription</keyword>
<dbReference type="Pfam" id="PF02311">
    <property type="entry name" value="AraC_binding"/>
    <property type="match status" value="1"/>
</dbReference>